<evidence type="ECO:0000256" key="2">
    <source>
        <dbReference type="ARBA" id="ARBA00007069"/>
    </source>
</evidence>
<keyword evidence="6 9" id="KW-0812">Transmembrane</keyword>
<evidence type="ECO:0000256" key="9">
    <source>
        <dbReference type="RuleBase" id="RU363032"/>
    </source>
</evidence>
<name>F1TH69_9FIRM</name>
<keyword evidence="13" id="KW-1185">Reference proteome</keyword>
<dbReference type="PROSITE" id="PS50928">
    <property type="entry name" value="ABC_TM1"/>
    <property type="match status" value="1"/>
</dbReference>
<evidence type="ECO:0000256" key="8">
    <source>
        <dbReference type="ARBA" id="ARBA00023136"/>
    </source>
</evidence>
<comment type="subcellular location">
    <subcellularLocation>
        <location evidence="1 9">Cell membrane</location>
        <topology evidence="1 9">Multi-pass membrane protein</topology>
    </subcellularLocation>
</comment>
<feature type="transmembrane region" description="Helical" evidence="9">
    <location>
        <begin position="129"/>
        <end position="151"/>
    </location>
</feature>
<evidence type="ECO:0000259" key="11">
    <source>
        <dbReference type="PROSITE" id="PS50928"/>
    </source>
</evidence>
<evidence type="ECO:0000256" key="5">
    <source>
        <dbReference type="ARBA" id="ARBA00022505"/>
    </source>
</evidence>
<organism evidence="12 13">
    <name type="scientific">Ruminiclostridium papyrosolvens DSM 2782</name>
    <dbReference type="NCBI Taxonomy" id="588581"/>
    <lineage>
        <taxon>Bacteria</taxon>
        <taxon>Bacillati</taxon>
        <taxon>Bacillota</taxon>
        <taxon>Clostridia</taxon>
        <taxon>Eubacteriales</taxon>
        <taxon>Oscillospiraceae</taxon>
        <taxon>Ruminiclostridium</taxon>
    </lineage>
</organism>
<keyword evidence="4 10" id="KW-1003">Cell membrane</keyword>
<dbReference type="CDD" id="cd06261">
    <property type="entry name" value="TM_PBP2"/>
    <property type="match status" value="1"/>
</dbReference>
<dbReference type="InterPro" id="IPR011867">
    <property type="entry name" value="ModB_ABC"/>
</dbReference>
<protein>
    <recommendedName>
        <fullName evidence="10">Molybdenum transport system permease</fullName>
    </recommendedName>
</protein>
<dbReference type="PANTHER" id="PTHR30183">
    <property type="entry name" value="MOLYBDENUM TRANSPORT SYSTEM PERMEASE PROTEIN MODB"/>
    <property type="match status" value="1"/>
</dbReference>
<evidence type="ECO:0000256" key="1">
    <source>
        <dbReference type="ARBA" id="ARBA00004651"/>
    </source>
</evidence>
<dbReference type="InterPro" id="IPR035906">
    <property type="entry name" value="MetI-like_sf"/>
</dbReference>
<dbReference type="RefSeq" id="WP_004621697.1">
    <property type="nucleotide sequence ID" value="NZ_ACXX02000015.1"/>
</dbReference>
<dbReference type="Gene3D" id="1.10.3720.10">
    <property type="entry name" value="MetI-like"/>
    <property type="match status" value="1"/>
</dbReference>
<reference evidence="12" key="2">
    <citation type="submission" date="2011-01" db="EMBL/GenBank/DDBJ databases">
        <title>The Non-contiguous Finished genome of Clostridium papyrosolvens.</title>
        <authorList>
            <person name="Lucas S."/>
            <person name="Copeland A."/>
            <person name="Lapidus A."/>
            <person name="Cheng J.-F."/>
            <person name="Goodwin L."/>
            <person name="Pitluck S."/>
            <person name="Misra M."/>
            <person name="Chertkov O."/>
            <person name="Detter J.C."/>
            <person name="Han C."/>
            <person name="Tapia R."/>
            <person name="Land M."/>
            <person name="Hauser L."/>
            <person name="Kyrpides N."/>
            <person name="Ivanova N."/>
            <person name="Pagani I."/>
            <person name="Mouttaki H."/>
            <person name="He Z."/>
            <person name="Zhou J."/>
            <person name="Hemme C.L."/>
            <person name="Woyke T."/>
        </authorList>
    </citation>
    <scope>NUCLEOTIDE SEQUENCE [LARGE SCALE GENOMIC DNA]</scope>
    <source>
        <strain evidence="12">DSM 2782</strain>
    </source>
</reference>
<gene>
    <name evidence="12" type="ORF">Cpap_0922</name>
</gene>
<dbReference type="NCBIfam" id="TIGR02141">
    <property type="entry name" value="modB_ABC"/>
    <property type="match status" value="1"/>
</dbReference>
<feature type="transmembrane region" description="Helical" evidence="9">
    <location>
        <begin position="77"/>
        <end position="101"/>
    </location>
</feature>
<sequence>MDLSPLYISLKVAVIATVITVFTGILCAYYILKLKRFKGLIDGLFTLPMVLPPTVVGFFLLILFGRNSFIGEVLRQVNISVVFSWTGAVIASAIVSFPLMYRTARGAFEQFDENLVNAARTLGMTELKIFLRIIVPNVYPGLIAGLVLAFARALGEFGATIMLAGNIPGKTRTMAVAVYTAVQAGDREQAYKWVLIICAMSFVSMILMNFWNTRQSGKKAEGEEF</sequence>
<evidence type="ECO:0000256" key="3">
    <source>
        <dbReference type="ARBA" id="ARBA00022448"/>
    </source>
</evidence>
<evidence type="ECO:0000256" key="7">
    <source>
        <dbReference type="ARBA" id="ARBA00022989"/>
    </source>
</evidence>
<dbReference type="GO" id="GO:0005886">
    <property type="term" value="C:plasma membrane"/>
    <property type="evidence" value="ECO:0007669"/>
    <property type="project" value="UniProtKB-SubCell"/>
</dbReference>
<feature type="domain" description="ABC transmembrane type-1" evidence="11">
    <location>
        <begin position="6"/>
        <end position="208"/>
    </location>
</feature>
<dbReference type="GO" id="GO:0015098">
    <property type="term" value="F:molybdate ion transmembrane transporter activity"/>
    <property type="evidence" value="ECO:0007669"/>
    <property type="project" value="UniProtKB-UniRule"/>
</dbReference>
<reference evidence="12" key="1">
    <citation type="submission" date="2009-07" db="EMBL/GenBank/DDBJ databases">
        <authorList>
            <consortium name="US DOE Joint Genome Institute (JGI-PGF)"/>
            <person name="Lucas S."/>
            <person name="Copeland A."/>
            <person name="Lapidus A."/>
            <person name="Glavina del Rio T."/>
            <person name="Tice H."/>
            <person name="Bruce D."/>
            <person name="Goodwin L."/>
            <person name="Pitluck S."/>
            <person name="Larimer F."/>
            <person name="Land M.L."/>
            <person name="Mouttaki H."/>
            <person name="He Z."/>
            <person name="Zhou J."/>
            <person name="Hemme C.L."/>
        </authorList>
    </citation>
    <scope>NUCLEOTIDE SEQUENCE [LARGE SCALE GENOMIC DNA]</scope>
    <source>
        <strain evidence="12">DSM 2782</strain>
    </source>
</reference>
<feature type="transmembrane region" description="Helical" evidence="9">
    <location>
        <begin position="190"/>
        <end position="211"/>
    </location>
</feature>
<comment type="similarity">
    <text evidence="2 10">Belongs to the binding-protein-dependent transport system permease family. CysTW subfamily.</text>
</comment>
<feature type="transmembrane region" description="Helical" evidence="9">
    <location>
        <begin position="12"/>
        <end position="32"/>
    </location>
</feature>
<comment type="caution">
    <text evidence="12">The sequence shown here is derived from an EMBL/GenBank/DDBJ whole genome shotgun (WGS) entry which is preliminary data.</text>
</comment>
<keyword evidence="7 9" id="KW-1133">Transmembrane helix</keyword>
<dbReference type="Pfam" id="PF00528">
    <property type="entry name" value="BPD_transp_1"/>
    <property type="match status" value="1"/>
</dbReference>
<dbReference type="Proteomes" id="UP000003860">
    <property type="component" value="Unassembled WGS sequence"/>
</dbReference>
<keyword evidence="3 9" id="KW-0813">Transport</keyword>
<dbReference type="InterPro" id="IPR000515">
    <property type="entry name" value="MetI-like"/>
</dbReference>
<evidence type="ECO:0000313" key="12">
    <source>
        <dbReference type="EMBL" id="EGD46309.1"/>
    </source>
</evidence>
<dbReference type="PANTHER" id="PTHR30183:SF3">
    <property type="entry name" value="MOLYBDENUM TRANSPORT SYSTEM PERMEASE PROTEIN MODB"/>
    <property type="match status" value="1"/>
</dbReference>
<evidence type="ECO:0000256" key="10">
    <source>
        <dbReference type="RuleBase" id="RU365097"/>
    </source>
</evidence>
<evidence type="ECO:0000256" key="6">
    <source>
        <dbReference type="ARBA" id="ARBA00022692"/>
    </source>
</evidence>
<evidence type="ECO:0000313" key="13">
    <source>
        <dbReference type="Proteomes" id="UP000003860"/>
    </source>
</evidence>
<dbReference type="OrthoDB" id="57323at2"/>
<dbReference type="EMBL" id="ACXX02000015">
    <property type="protein sequence ID" value="EGD46309.1"/>
    <property type="molecule type" value="Genomic_DNA"/>
</dbReference>
<comment type="function">
    <text evidence="10">Part of the binding-protein-dependent transport system for molybdenum; probably responsible for the translocation of the substrate across the membrane.</text>
</comment>
<dbReference type="SUPFAM" id="SSF161098">
    <property type="entry name" value="MetI-like"/>
    <property type="match status" value="1"/>
</dbReference>
<evidence type="ECO:0000256" key="4">
    <source>
        <dbReference type="ARBA" id="ARBA00022475"/>
    </source>
</evidence>
<proteinExistence type="inferred from homology"/>
<dbReference type="eggNOG" id="COG4149">
    <property type="taxonomic scope" value="Bacteria"/>
</dbReference>
<feature type="transmembrane region" description="Helical" evidence="9">
    <location>
        <begin position="44"/>
        <end position="65"/>
    </location>
</feature>
<accession>F1TH69</accession>
<dbReference type="STRING" id="588581.Cpap_0922"/>
<keyword evidence="8 9" id="KW-0472">Membrane</keyword>
<keyword evidence="5 10" id="KW-0500">Molybdenum</keyword>
<dbReference type="AlphaFoldDB" id="F1TH69"/>